<evidence type="ECO:0000256" key="1">
    <source>
        <dbReference type="ARBA" id="ARBA00001966"/>
    </source>
</evidence>
<evidence type="ECO:0000256" key="7">
    <source>
        <dbReference type="RuleBase" id="RU368020"/>
    </source>
</evidence>
<dbReference type="PRINTS" id="PR00352">
    <property type="entry name" value="3FE4SFRDOXIN"/>
</dbReference>
<evidence type="ECO:0000313" key="11">
    <source>
        <dbReference type="Proteomes" id="UP000564964"/>
    </source>
</evidence>
<dbReference type="SUPFAM" id="SSF54862">
    <property type="entry name" value="4Fe-4S ferredoxins"/>
    <property type="match status" value="1"/>
</dbReference>
<dbReference type="Proteomes" id="UP000564964">
    <property type="component" value="Unassembled WGS sequence"/>
</dbReference>
<dbReference type="InterPro" id="IPR001080">
    <property type="entry name" value="3Fe4S_ferredoxin"/>
</dbReference>
<dbReference type="AlphaFoldDB" id="A0A7J4JHP0"/>
<keyword evidence="5 7" id="KW-0408">Iron</keyword>
<evidence type="ECO:0000259" key="8">
    <source>
        <dbReference type="PROSITE" id="PS51379"/>
    </source>
</evidence>
<dbReference type="PANTHER" id="PTHR36923:SF3">
    <property type="entry name" value="FERREDOXIN"/>
    <property type="match status" value="1"/>
</dbReference>
<comment type="cofactor">
    <cofactor evidence="1">
        <name>[4Fe-4S] cluster</name>
        <dbReference type="ChEBI" id="CHEBI:49883"/>
    </cofactor>
</comment>
<evidence type="ECO:0000313" key="9">
    <source>
        <dbReference type="EMBL" id="HIH15915.1"/>
    </source>
</evidence>
<evidence type="ECO:0000256" key="5">
    <source>
        <dbReference type="ARBA" id="ARBA00023004"/>
    </source>
</evidence>
<keyword evidence="4 7" id="KW-0249">Electron transport</keyword>
<dbReference type="GO" id="GO:0005506">
    <property type="term" value="F:iron ion binding"/>
    <property type="evidence" value="ECO:0007669"/>
    <property type="project" value="UniProtKB-UniRule"/>
</dbReference>
<dbReference type="PANTHER" id="PTHR36923">
    <property type="entry name" value="FERREDOXIN"/>
    <property type="match status" value="1"/>
</dbReference>
<sequence>MARYKVSYDKSLCIGAFACVAACPKHFAQAGDKADLIGADNAKDLQEKEIGEEDLETCKDAEGVCPVNCIKVVETK</sequence>
<dbReference type="EMBL" id="DUGH01000016">
    <property type="protein sequence ID" value="HIH15915.1"/>
    <property type="molecule type" value="Genomic_DNA"/>
</dbReference>
<evidence type="ECO:0000256" key="4">
    <source>
        <dbReference type="ARBA" id="ARBA00022982"/>
    </source>
</evidence>
<comment type="caution">
    <text evidence="9">The sequence shown here is derived from an EMBL/GenBank/DDBJ whole genome shotgun (WGS) entry which is preliminary data.</text>
</comment>
<comment type="function">
    <text evidence="7">Ferredoxins are iron-sulfur proteins that transfer electrons in a wide variety of metabolic reactions.</text>
</comment>
<reference evidence="10" key="2">
    <citation type="submission" date="2021-03" db="EMBL/GenBank/DDBJ databases">
        <authorList>
            <person name="Jaffe A."/>
        </authorList>
    </citation>
    <scope>NUCLEOTIDE SEQUENCE</scope>
    <source>
        <strain evidence="10">RIFCSPLOWO2_01_FULL_58_19</strain>
    </source>
</reference>
<evidence type="ECO:0000256" key="2">
    <source>
        <dbReference type="ARBA" id="ARBA00022448"/>
    </source>
</evidence>
<dbReference type="Proteomes" id="UP000678237">
    <property type="component" value="Unassembled WGS sequence"/>
</dbReference>
<dbReference type="InterPro" id="IPR017896">
    <property type="entry name" value="4Fe4S_Fe-S-bd"/>
</dbReference>
<proteinExistence type="predicted"/>
<evidence type="ECO:0000256" key="6">
    <source>
        <dbReference type="ARBA" id="ARBA00023014"/>
    </source>
</evidence>
<accession>A0A7J4JHP0</accession>
<dbReference type="EMBL" id="JAGVWE010000005">
    <property type="protein sequence ID" value="MBS3063367.1"/>
    <property type="molecule type" value="Genomic_DNA"/>
</dbReference>
<dbReference type="Pfam" id="PF13459">
    <property type="entry name" value="Fer4_15"/>
    <property type="match status" value="1"/>
</dbReference>
<keyword evidence="6 7" id="KW-0411">Iron-sulfur</keyword>
<evidence type="ECO:0000313" key="10">
    <source>
        <dbReference type="EMBL" id="MBS3063367.1"/>
    </source>
</evidence>
<keyword evidence="3 7" id="KW-0479">Metal-binding</keyword>
<dbReference type="GO" id="GO:0051536">
    <property type="term" value="F:iron-sulfur cluster binding"/>
    <property type="evidence" value="ECO:0007669"/>
    <property type="project" value="UniProtKB-KW"/>
</dbReference>
<protein>
    <recommendedName>
        <fullName evidence="7">Ferredoxin</fullName>
    </recommendedName>
</protein>
<reference evidence="10" key="3">
    <citation type="submission" date="2021-05" db="EMBL/GenBank/DDBJ databases">
        <title>Protein family content uncovers lineage relationships and bacterial pathway maintenance mechanisms in DPANN archaea.</title>
        <authorList>
            <person name="Castelle C.J."/>
            <person name="Meheust R."/>
            <person name="Jaffe A.L."/>
            <person name="Seitz K."/>
            <person name="Gong X."/>
            <person name="Baker B.J."/>
            <person name="Banfield J.F."/>
        </authorList>
    </citation>
    <scope>NUCLEOTIDE SEQUENCE</scope>
    <source>
        <strain evidence="10">RIFCSPLOWO2_01_FULL_58_19</strain>
    </source>
</reference>
<name>A0A7J4JHP0_9ARCH</name>
<reference evidence="9" key="1">
    <citation type="journal article" date="2020" name="bioRxiv">
        <title>A rank-normalized archaeal taxonomy based on genome phylogeny resolves widespread incomplete and uneven classifications.</title>
        <authorList>
            <person name="Rinke C."/>
            <person name="Chuvochina M."/>
            <person name="Mussig A.J."/>
            <person name="Chaumeil P.-A."/>
            <person name="Waite D.W."/>
            <person name="Whitman W.B."/>
            <person name="Parks D.H."/>
            <person name="Hugenholtz P."/>
        </authorList>
    </citation>
    <scope>NUCLEOTIDE SEQUENCE</scope>
    <source>
        <strain evidence="9">UBA10219</strain>
    </source>
</reference>
<dbReference type="PROSITE" id="PS51379">
    <property type="entry name" value="4FE4S_FER_2"/>
    <property type="match status" value="1"/>
</dbReference>
<dbReference type="GO" id="GO:0009055">
    <property type="term" value="F:electron transfer activity"/>
    <property type="evidence" value="ECO:0007669"/>
    <property type="project" value="UniProtKB-UniRule"/>
</dbReference>
<gene>
    <name evidence="9" type="ORF">HA252_00735</name>
    <name evidence="10" type="ORF">J4203_05845</name>
</gene>
<dbReference type="Gene3D" id="3.30.70.20">
    <property type="match status" value="1"/>
</dbReference>
<evidence type="ECO:0000256" key="3">
    <source>
        <dbReference type="ARBA" id="ARBA00022723"/>
    </source>
</evidence>
<organism evidence="9 11">
    <name type="scientific">Candidatus Iainarchaeum sp</name>
    <dbReference type="NCBI Taxonomy" id="3101447"/>
    <lineage>
        <taxon>Archaea</taxon>
        <taxon>Candidatus Iainarchaeota</taxon>
        <taxon>Candidatus Iainarchaeia</taxon>
        <taxon>Candidatus Iainarchaeales</taxon>
        <taxon>Candidatus Iainarchaeaceae</taxon>
        <taxon>Candidatus Iainarchaeum</taxon>
    </lineage>
</organism>
<dbReference type="InterPro" id="IPR051269">
    <property type="entry name" value="Fe-S_cluster_ET"/>
</dbReference>
<feature type="domain" description="4Fe-4S ferredoxin-type" evidence="8">
    <location>
        <begin position="4"/>
        <end position="33"/>
    </location>
</feature>
<keyword evidence="2 7" id="KW-0813">Transport</keyword>